<dbReference type="NCBIfam" id="TIGR00278">
    <property type="entry name" value="membrane protein insertion efficiency factor YidD"/>
    <property type="match status" value="1"/>
</dbReference>
<reference evidence="2 3" key="1">
    <citation type="journal article" date="2007" name="Int. J. Syst. Evol. Microbiol.">
        <title>Description of Pelomonas aquatica sp. nov. and Pelomonas puraquae sp. nov., isolated from industrial and haemodialysis water.</title>
        <authorList>
            <person name="Gomila M."/>
            <person name="Bowien B."/>
            <person name="Falsen E."/>
            <person name="Moore E.R."/>
            <person name="Lalucat J."/>
        </authorList>
    </citation>
    <scope>NUCLEOTIDE SEQUENCE [LARGE SCALE GENOMIC DNA]</scope>
    <source>
        <strain evidence="2 3">CCUG 52769</strain>
    </source>
</reference>
<evidence type="ECO:0000313" key="2">
    <source>
        <dbReference type="EMBL" id="OWR04352.1"/>
    </source>
</evidence>
<sequence>MTAPASPQPSWAARALMAVVRAYRLLLSPWLGNACRFEPTCSRYSLAALERHGALAGSYLTVHRLLRCQPFCKGGHDPVPDNPPRLFSRLLSPSVARASASSSPSPESFHD</sequence>
<comment type="similarity">
    <text evidence="1">Belongs to the UPF0161 family.</text>
</comment>
<gene>
    <name evidence="2" type="ORF">CDO81_07075</name>
</gene>
<protein>
    <recommendedName>
        <fullName evidence="1">Putative membrane protein insertion efficiency factor</fullName>
    </recommendedName>
</protein>
<name>A0A254NBU5_9BURK</name>
<dbReference type="HAMAP" id="MF_00386">
    <property type="entry name" value="UPF0161_YidD"/>
    <property type="match status" value="1"/>
</dbReference>
<comment type="caution">
    <text evidence="2">The sequence shown here is derived from an EMBL/GenBank/DDBJ whole genome shotgun (WGS) entry which is preliminary data.</text>
</comment>
<dbReference type="Pfam" id="PF01809">
    <property type="entry name" value="YidD"/>
    <property type="match status" value="1"/>
</dbReference>
<dbReference type="RefSeq" id="WP_088482490.1">
    <property type="nucleotide sequence ID" value="NZ_NISI01000002.1"/>
</dbReference>
<proteinExistence type="inferred from homology"/>
<comment type="subcellular location">
    <subcellularLocation>
        <location evidence="1">Cell membrane</location>
        <topology evidence="1">Peripheral membrane protein</topology>
        <orientation evidence="1">Cytoplasmic side</orientation>
    </subcellularLocation>
</comment>
<dbReference type="SMART" id="SM01234">
    <property type="entry name" value="Haemolytic"/>
    <property type="match status" value="1"/>
</dbReference>
<keyword evidence="1" id="KW-1003">Cell membrane</keyword>
<dbReference type="Proteomes" id="UP000197446">
    <property type="component" value="Unassembled WGS sequence"/>
</dbReference>
<keyword evidence="1" id="KW-0472">Membrane</keyword>
<dbReference type="GO" id="GO:0005886">
    <property type="term" value="C:plasma membrane"/>
    <property type="evidence" value="ECO:0007669"/>
    <property type="project" value="UniProtKB-SubCell"/>
</dbReference>
<accession>A0A254NBU5</accession>
<dbReference type="OrthoDB" id="9801753at2"/>
<dbReference type="InterPro" id="IPR002696">
    <property type="entry name" value="Membr_insert_effic_factor_YidD"/>
</dbReference>
<keyword evidence="3" id="KW-1185">Reference proteome</keyword>
<dbReference type="EMBL" id="NISI01000002">
    <property type="protein sequence ID" value="OWR04352.1"/>
    <property type="molecule type" value="Genomic_DNA"/>
</dbReference>
<comment type="function">
    <text evidence="1">Could be involved in insertion of integral membrane proteins into the membrane.</text>
</comment>
<dbReference type="AlphaFoldDB" id="A0A254NBU5"/>
<dbReference type="PANTHER" id="PTHR33383">
    <property type="entry name" value="MEMBRANE PROTEIN INSERTION EFFICIENCY FACTOR-RELATED"/>
    <property type="match status" value="1"/>
</dbReference>
<evidence type="ECO:0000313" key="3">
    <source>
        <dbReference type="Proteomes" id="UP000197446"/>
    </source>
</evidence>
<dbReference type="PANTHER" id="PTHR33383:SF1">
    <property type="entry name" value="MEMBRANE PROTEIN INSERTION EFFICIENCY FACTOR-RELATED"/>
    <property type="match status" value="1"/>
</dbReference>
<evidence type="ECO:0000256" key="1">
    <source>
        <dbReference type="HAMAP-Rule" id="MF_00386"/>
    </source>
</evidence>
<organism evidence="2 3">
    <name type="scientific">Roseateles puraquae</name>
    <dbReference type="NCBI Taxonomy" id="431059"/>
    <lineage>
        <taxon>Bacteria</taxon>
        <taxon>Pseudomonadati</taxon>
        <taxon>Pseudomonadota</taxon>
        <taxon>Betaproteobacteria</taxon>
        <taxon>Burkholderiales</taxon>
        <taxon>Sphaerotilaceae</taxon>
        <taxon>Roseateles</taxon>
    </lineage>
</organism>